<dbReference type="Pfam" id="PF03205">
    <property type="entry name" value="MobB"/>
    <property type="match status" value="1"/>
</dbReference>
<reference evidence="2 3" key="1">
    <citation type="submission" date="2018-12" db="EMBL/GenBank/DDBJ databases">
        <authorList>
            <person name="Sun L."/>
            <person name="Chen Z."/>
        </authorList>
    </citation>
    <scope>NUCLEOTIDE SEQUENCE [LARGE SCALE GENOMIC DNA]</scope>
    <source>
        <strain evidence="2 3">DSM 15890</strain>
    </source>
</reference>
<sequence>MSVNSTCVSIISDLPVLQIVGYKNSGKTTLTCKLIATLTAAGLRVGSAKHDAHRFQLDEPGTDSSKHLTHGAVETVLTSNTATRWMRQEPTSLQEIAALLNGRVDILIAEGFKAASYPKIALIRESNHMIDLLKETSDIRLWVSWLNPKKFSANSVSNKQPHNAPILSIHAEDILLDHIQTLIMSLLPPDKSK</sequence>
<dbReference type="SUPFAM" id="SSF52540">
    <property type="entry name" value="P-loop containing nucleoside triphosphate hydrolases"/>
    <property type="match status" value="1"/>
</dbReference>
<dbReference type="Proteomes" id="UP000279446">
    <property type="component" value="Unassembled WGS sequence"/>
</dbReference>
<proteinExistence type="predicted"/>
<dbReference type="RefSeq" id="WP_127192920.1">
    <property type="nucleotide sequence ID" value="NZ_RZNY01000012.1"/>
</dbReference>
<keyword evidence="3" id="KW-1185">Reference proteome</keyword>
<dbReference type="GO" id="GO:0005525">
    <property type="term" value="F:GTP binding"/>
    <property type="evidence" value="ECO:0007669"/>
    <property type="project" value="InterPro"/>
</dbReference>
<dbReference type="PANTHER" id="PTHR40072:SF1">
    <property type="entry name" value="MOLYBDOPTERIN-GUANINE DINUCLEOTIDE BIOSYNTHESIS ADAPTER PROTEIN"/>
    <property type="match status" value="1"/>
</dbReference>
<dbReference type="InterPro" id="IPR004435">
    <property type="entry name" value="MobB_dom"/>
</dbReference>
<accession>A0A3S1DNB9</accession>
<dbReference type="NCBIfam" id="TIGR00176">
    <property type="entry name" value="mobB"/>
    <property type="match status" value="1"/>
</dbReference>
<feature type="domain" description="Molybdopterin-guanine dinucleotide biosynthesis protein B (MobB)" evidence="1">
    <location>
        <begin position="16"/>
        <end position="139"/>
    </location>
</feature>
<evidence type="ECO:0000313" key="3">
    <source>
        <dbReference type="Proteomes" id="UP000279446"/>
    </source>
</evidence>
<organism evidence="2 3">
    <name type="scientific">Paenibacillus anaericanus</name>
    <dbReference type="NCBI Taxonomy" id="170367"/>
    <lineage>
        <taxon>Bacteria</taxon>
        <taxon>Bacillati</taxon>
        <taxon>Bacillota</taxon>
        <taxon>Bacilli</taxon>
        <taxon>Bacillales</taxon>
        <taxon>Paenibacillaceae</taxon>
        <taxon>Paenibacillus</taxon>
    </lineage>
</organism>
<dbReference type="InterPro" id="IPR052539">
    <property type="entry name" value="MGD_biosynthesis_adapter"/>
</dbReference>
<dbReference type="OrthoDB" id="9786803at2"/>
<evidence type="ECO:0000259" key="1">
    <source>
        <dbReference type="Pfam" id="PF03205"/>
    </source>
</evidence>
<evidence type="ECO:0000313" key="2">
    <source>
        <dbReference type="EMBL" id="RUT45313.1"/>
    </source>
</evidence>
<name>A0A3S1DNB9_9BACL</name>
<dbReference type="EMBL" id="RZNY01000012">
    <property type="protein sequence ID" value="RUT45313.1"/>
    <property type="molecule type" value="Genomic_DNA"/>
</dbReference>
<gene>
    <name evidence="2" type="primary">mobB</name>
    <name evidence="2" type="ORF">EJP82_15230</name>
</gene>
<dbReference type="Gene3D" id="3.40.50.300">
    <property type="entry name" value="P-loop containing nucleotide triphosphate hydrolases"/>
    <property type="match status" value="1"/>
</dbReference>
<comment type="caution">
    <text evidence="2">The sequence shown here is derived from an EMBL/GenBank/DDBJ whole genome shotgun (WGS) entry which is preliminary data.</text>
</comment>
<dbReference type="InterPro" id="IPR027417">
    <property type="entry name" value="P-loop_NTPase"/>
</dbReference>
<protein>
    <submittedName>
        <fullName evidence="2">Molybdopterin-guanine dinucleotide biosynthesis protein B</fullName>
    </submittedName>
</protein>
<dbReference type="AlphaFoldDB" id="A0A3S1DNB9"/>
<dbReference type="GO" id="GO:0006777">
    <property type="term" value="P:Mo-molybdopterin cofactor biosynthetic process"/>
    <property type="evidence" value="ECO:0007669"/>
    <property type="project" value="InterPro"/>
</dbReference>
<dbReference type="PANTHER" id="PTHR40072">
    <property type="entry name" value="MOLYBDOPTERIN-GUANINE DINUCLEOTIDE BIOSYNTHESIS ADAPTER PROTEIN-RELATED"/>
    <property type="match status" value="1"/>
</dbReference>